<dbReference type="RefSeq" id="WP_103242688.1">
    <property type="nucleotide sequence ID" value="NZ_JANJZD010000069.1"/>
</dbReference>
<sequence>MARLKTNEEFVEELKQKQPHITLLAKYVNNTVKLPFKCNIDNFEWDSLPTQTLKCGCKVCNGAWKTTETFIKEAKEKNKKVKVIGEYKGAYKKILCKCLICGEEYYTTPTCILQGNGHNACSMKESGLKHRRTHEDFCDLIKKKYDNEYTVLGQYTKASNKILMKHHCGYEWEVVADSILTGHSGCPKCSGVYRMDNYEYIEKLKNINPTIVPLEEFKGIDKKILHKCTVCNHEWKVIPASLVNYKRGCPICKGGTNTVIVGLNDMWTTNPELAKLLSNSNDGYKYMQGSNSKVSWKCPDCGKISKPMVISKVKSRGFFCKACSQTRSLPNRIMYNLLSDMDIKFQDELSFEWCRFKLNGKNRKGIYDFYFELNDNKYIVEMDGYFHANNNTMNGQTTKTSQKIDFIKDKLAEEHGIKVIRIECIPSTTEIIKKNILTSDLYKILDLTKVNWNKCFYNSASPIIKDVCKDFNNGICISDLERNYNKDFGTIQKFLLYGNKIGLCHYTCDGNRRKIVCLNDSKIFQSISKASKFYNIPECSIQKCCSQNKENVYAGRKLENDYPIPYIFKYYEDYTKMSDLEILQYIQKATFERHKNNIVICTTTNTIFPNTIYAKEWCGSSITGNLYNPSLVSYSGKHPITNEKLKWLKYNDYLKSTASSEGSF</sequence>
<reference evidence="2 3" key="1">
    <citation type="submission" date="2018-01" db="EMBL/GenBank/DDBJ databases">
        <authorList>
            <person name="Gaut B.S."/>
            <person name="Morton B.R."/>
            <person name="Clegg M.T."/>
            <person name="Duvall M.R."/>
        </authorList>
    </citation>
    <scope>NUCLEOTIDE SEQUENCE [LARGE SCALE GENOMIC DNA]</scope>
    <source>
        <strain evidence="2">GP69</strain>
    </source>
</reference>
<evidence type="ECO:0000313" key="3">
    <source>
        <dbReference type="Proteomes" id="UP000236311"/>
    </source>
</evidence>
<proteinExistence type="predicted"/>
<accession>A0A2K4ZQN4</accession>
<dbReference type="Proteomes" id="UP000236311">
    <property type="component" value="Unassembled WGS sequence"/>
</dbReference>
<dbReference type="OrthoDB" id="583824at2"/>
<dbReference type="AlphaFoldDB" id="A0A2K4ZQN4"/>
<name>A0A2K4ZQN4_9FIRM</name>
<gene>
    <name evidence="2" type="ORF">AMURIS_05544</name>
</gene>
<protein>
    <recommendedName>
        <fullName evidence="1">Treble clef zinc finger domain-containing protein</fullName>
    </recommendedName>
</protein>
<evidence type="ECO:0000259" key="1">
    <source>
        <dbReference type="Pfam" id="PF14311"/>
    </source>
</evidence>
<dbReference type="Gene3D" id="3.40.960.10">
    <property type="entry name" value="VSR Endonuclease"/>
    <property type="match status" value="1"/>
</dbReference>
<dbReference type="InterPro" id="IPR025487">
    <property type="entry name" value="DUF4379"/>
</dbReference>
<dbReference type="Pfam" id="PF14311">
    <property type="entry name" value="DUF4379"/>
    <property type="match status" value="1"/>
</dbReference>
<feature type="domain" description="Treble clef zinc finger" evidence="1">
    <location>
        <begin position="208"/>
        <end position="254"/>
    </location>
</feature>
<organism evidence="2 3">
    <name type="scientific">Acetatifactor muris</name>
    <dbReference type="NCBI Taxonomy" id="879566"/>
    <lineage>
        <taxon>Bacteria</taxon>
        <taxon>Bacillati</taxon>
        <taxon>Bacillota</taxon>
        <taxon>Clostridia</taxon>
        <taxon>Lachnospirales</taxon>
        <taxon>Lachnospiraceae</taxon>
        <taxon>Acetatifactor</taxon>
    </lineage>
</organism>
<keyword evidence="3" id="KW-1185">Reference proteome</keyword>
<evidence type="ECO:0000313" key="2">
    <source>
        <dbReference type="EMBL" id="SOY32776.1"/>
    </source>
</evidence>
<dbReference type="EMBL" id="OFSM01000070">
    <property type="protein sequence ID" value="SOY32776.1"/>
    <property type="molecule type" value="Genomic_DNA"/>
</dbReference>